<reference evidence="2" key="1">
    <citation type="submission" date="2020-05" db="EMBL/GenBank/DDBJ databases">
        <title>Genomic Encyclopedia of Type Strains, Phase IV (KMG-V): Genome sequencing to study the core and pangenomes of soil and plant-associated prokaryotes.</title>
        <authorList>
            <person name="Whitman W."/>
        </authorList>
    </citation>
    <scope>NUCLEOTIDE SEQUENCE</scope>
    <source>
        <strain evidence="2">16F</strain>
    </source>
</reference>
<dbReference type="Pfam" id="PF13470">
    <property type="entry name" value="PIN_3"/>
    <property type="match status" value="1"/>
</dbReference>
<evidence type="ECO:0000313" key="2">
    <source>
        <dbReference type="EMBL" id="NRS93049.1"/>
    </source>
</evidence>
<evidence type="ECO:0000313" key="3">
    <source>
        <dbReference type="Proteomes" id="UP000610746"/>
    </source>
</evidence>
<dbReference type="Proteomes" id="UP000610746">
    <property type="component" value="Unassembled WGS sequence"/>
</dbReference>
<dbReference type="InterPro" id="IPR002716">
    <property type="entry name" value="PIN_dom"/>
</dbReference>
<name>A0A8J8KBY7_9FLAO</name>
<protein>
    <submittedName>
        <fullName evidence="2">Putative nucleic acid-binding protein</fullName>
    </submittedName>
</protein>
<dbReference type="AlphaFoldDB" id="A0A8J8KBY7"/>
<comment type="caution">
    <text evidence="2">The sequence shown here is derived from an EMBL/GenBank/DDBJ whole genome shotgun (WGS) entry which is preliminary data.</text>
</comment>
<accession>A0A8J8KBY7</accession>
<dbReference type="InterPro" id="IPR029060">
    <property type="entry name" value="PIN-like_dom_sf"/>
</dbReference>
<dbReference type="RefSeq" id="WP_173779632.1">
    <property type="nucleotide sequence ID" value="NZ_JABSNO010000015.1"/>
</dbReference>
<keyword evidence="3" id="KW-1185">Reference proteome</keyword>
<gene>
    <name evidence="2" type="ORF">HNQ03_002134</name>
</gene>
<organism evidence="2 3">
    <name type="scientific">Frigoriflavimonas asaccharolytica</name>
    <dbReference type="NCBI Taxonomy" id="2735899"/>
    <lineage>
        <taxon>Bacteria</taxon>
        <taxon>Pseudomonadati</taxon>
        <taxon>Bacteroidota</taxon>
        <taxon>Flavobacteriia</taxon>
        <taxon>Flavobacteriales</taxon>
        <taxon>Weeksellaceae</taxon>
        <taxon>Frigoriflavimonas</taxon>
    </lineage>
</organism>
<sequence>MAYKLFIDSDVVIDFFTYIEPHANPASELFELNEIGEIKLYLSAVSINNIYYIVRKFLGSKKTLEVIETLTEMTEIIGTTKIEILQALKNDFKDFEDSIQYSSALTITGLDAIITRNIKDYRNASIAVMTPLNFLKMKEKNEKIK</sequence>
<evidence type="ECO:0000259" key="1">
    <source>
        <dbReference type="Pfam" id="PF13470"/>
    </source>
</evidence>
<dbReference type="SUPFAM" id="SSF88723">
    <property type="entry name" value="PIN domain-like"/>
    <property type="match status" value="1"/>
</dbReference>
<dbReference type="Gene3D" id="3.40.50.1010">
    <property type="entry name" value="5'-nuclease"/>
    <property type="match status" value="1"/>
</dbReference>
<feature type="domain" description="PIN" evidence="1">
    <location>
        <begin position="5"/>
        <end position="119"/>
    </location>
</feature>
<dbReference type="EMBL" id="JABSNO010000015">
    <property type="protein sequence ID" value="NRS93049.1"/>
    <property type="molecule type" value="Genomic_DNA"/>
</dbReference>
<proteinExistence type="predicted"/>